<dbReference type="PRINTS" id="PR00081">
    <property type="entry name" value="GDHRDH"/>
</dbReference>
<organism evidence="4 5">
    <name type="scientific">Sphingobium boeckii</name>
    <dbReference type="NCBI Taxonomy" id="1082345"/>
    <lineage>
        <taxon>Bacteria</taxon>
        <taxon>Pseudomonadati</taxon>
        <taxon>Pseudomonadota</taxon>
        <taxon>Alphaproteobacteria</taxon>
        <taxon>Sphingomonadales</taxon>
        <taxon>Sphingomonadaceae</taxon>
        <taxon>Sphingobium</taxon>
    </lineage>
</organism>
<keyword evidence="5" id="KW-1185">Reference proteome</keyword>
<dbReference type="CDD" id="cd05233">
    <property type="entry name" value="SDR_c"/>
    <property type="match status" value="1"/>
</dbReference>
<evidence type="ECO:0000256" key="3">
    <source>
        <dbReference type="ARBA" id="ARBA00051383"/>
    </source>
</evidence>
<evidence type="ECO:0000313" key="5">
    <source>
        <dbReference type="Proteomes" id="UP000549617"/>
    </source>
</evidence>
<dbReference type="PANTHER" id="PTHR24321:SF14">
    <property type="entry name" value="SHORT-CHAIN TYPE DEHYDROGENASE_REDUCTASE BLR2146-RELATED"/>
    <property type="match status" value="1"/>
</dbReference>
<dbReference type="InterPro" id="IPR020904">
    <property type="entry name" value="Sc_DH/Rdtase_CS"/>
</dbReference>
<sequence>MISMNKKLEGKVVLVAGAGGIGNALAIRYAEEGAKIVLGDIELATAEEAAHQISVMGGEAIALRLDGADEASVASAVSTCCDTFARLDGAHINFGFLADGNPQIGVLELPIEIYDETQRVNARGFYLCTRAVLPRMIEGGGGSIVYTSSAVADAPSPAQVAYAMSKAAGHALMRHVATRFGAQGIRANTIAPAMTIHARIEKLVPPEMIEWARSAAAIKARVGRPDDIAAMGALLLSDDGSYITGQVISIDGGTTMRP</sequence>
<dbReference type="Pfam" id="PF13561">
    <property type="entry name" value="adh_short_C2"/>
    <property type="match status" value="1"/>
</dbReference>
<dbReference type="Proteomes" id="UP000549617">
    <property type="component" value="Unassembled WGS sequence"/>
</dbReference>
<name>A0A7W9AEI4_9SPHN</name>
<dbReference type="GO" id="GO:0016491">
    <property type="term" value="F:oxidoreductase activity"/>
    <property type="evidence" value="ECO:0007669"/>
    <property type="project" value="UniProtKB-KW"/>
</dbReference>
<proteinExistence type="inferred from homology"/>
<dbReference type="AlphaFoldDB" id="A0A7W9AEI4"/>
<dbReference type="EMBL" id="JACIJC010000001">
    <property type="protein sequence ID" value="MBB5684135.1"/>
    <property type="molecule type" value="Genomic_DNA"/>
</dbReference>
<dbReference type="SUPFAM" id="SSF51735">
    <property type="entry name" value="NAD(P)-binding Rossmann-fold domains"/>
    <property type="match status" value="1"/>
</dbReference>
<comment type="catalytic activity">
    <reaction evidence="3">
        <text>2,5-dichlorocyclohexa-2,5-dien-1,4-diol + NAD(+) = 2,5-dichlorohydroquinone + NADH + H(+)</text>
        <dbReference type="Rhea" id="RHEA:15741"/>
        <dbReference type="ChEBI" id="CHEBI:15378"/>
        <dbReference type="ChEBI" id="CHEBI:27545"/>
        <dbReference type="ChEBI" id="CHEBI:28975"/>
        <dbReference type="ChEBI" id="CHEBI:57540"/>
        <dbReference type="ChEBI" id="CHEBI:57945"/>
    </reaction>
</comment>
<accession>A0A7W9AEI4</accession>
<keyword evidence="2" id="KW-0560">Oxidoreductase</keyword>
<evidence type="ECO:0000256" key="1">
    <source>
        <dbReference type="ARBA" id="ARBA00006484"/>
    </source>
</evidence>
<dbReference type="InterPro" id="IPR036291">
    <property type="entry name" value="NAD(P)-bd_dom_sf"/>
</dbReference>
<protein>
    <submittedName>
        <fullName evidence="4">NAD(P)-dependent dehydrogenase (Short-subunit alcohol dehydrogenase family)</fullName>
    </submittedName>
</protein>
<dbReference type="FunFam" id="3.40.50.720:FF:000084">
    <property type="entry name" value="Short-chain dehydrogenase reductase"/>
    <property type="match status" value="1"/>
</dbReference>
<comment type="similarity">
    <text evidence="1">Belongs to the short-chain dehydrogenases/reductases (SDR) family.</text>
</comment>
<evidence type="ECO:0000256" key="2">
    <source>
        <dbReference type="ARBA" id="ARBA00023002"/>
    </source>
</evidence>
<dbReference type="Gene3D" id="3.40.50.720">
    <property type="entry name" value="NAD(P)-binding Rossmann-like Domain"/>
    <property type="match status" value="1"/>
</dbReference>
<comment type="caution">
    <text evidence="4">The sequence shown here is derived from an EMBL/GenBank/DDBJ whole genome shotgun (WGS) entry which is preliminary data.</text>
</comment>
<evidence type="ECO:0000313" key="4">
    <source>
        <dbReference type="EMBL" id="MBB5684135.1"/>
    </source>
</evidence>
<dbReference type="PANTHER" id="PTHR24321">
    <property type="entry name" value="DEHYDROGENASES, SHORT CHAIN"/>
    <property type="match status" value="1"/>
</dbReference>
<reference evidence="4 5" key="1">
    <citation type="submission" date="2020-08" db="EMBL/GenBank/DDBJ databases">
        <title>Genomic Encyclopedia of Type Strains, Phase IV (KMG-IV): sequencing the most valuable type-strain genomes for metagenomic binning, comparative biology and taxonomic classification.</title>
        <authorList>
            <person name="Goeker M."/>
        </authorList>
    </citation>
    <scope>NUCLEOTIDE SEQUENCE [LARGE SCALE GENOMIC DNA]</scope>
    <source>
        <strain evidence="4 5">DSM 25079</strain>
    </source>
</reference>
<dbReference type="InterPro" id="IPR002347">
    <property type="entry name" value="SDR_fam"/>
</dbReference>
<dbReference type="PROSITE" id="PS00061">
    <property type="entry name" value="ADH_SHORT"/>
    <property type="match status" value="1"/>
</dbReference>
<gene>
    <name evidence="4" type="ORF">FHS49_000126</name>
</gene>
<dbReference type="RefSeq" id="WP_184014391.1">
    <property type="nucleotide sequence ID" value="NZ_JACIJC010000001.1"/>
</dbReference>